<feature type="region of interest" description="Disordered" evidence="1">
    <location>
        <begin position="83"/>
        <end position="103"/>
    </location>
</feature>
<sequence length="103" mass="11130">MPYPAYGAASLVPDGGYALSGLRSGIACAGWRLCLIRPTEWHRLCRMVAMPYPDYGAVSLAPDGGYALSGLRSGIGCRPDKRSAIRQSNAKMSKEAKNERDPR</sequence>
<accession>A0ABZ0H180</accession>
<reference evidence="2 3" key="1">
    <citation type="submission" date="2023-10" db="EMBL/GenBank/DDBJ databases">
        <title>SFO-1, KPC-2, NDM-1 were first reported in Portuguese citrobacter collected clinically.</title>
        <authorList>
            <person name="Guo K."/>
        </authorList>
    </citation>
    <scope>NUCLEOTIDE SEQUENCE [LARGE SCALE GENOMIC DNA]</scope>
    <source>
        <strain evidence="2 3">L2724hy</strain>
    </source>
</reference>
<evidence type="ECO:0000256" key="1">
    <source>
        <dbReference type="SAM" id="MobiDB-lite"/>
    </source>
</evidence>
<name>A0ABZ0H180_9ENTR</name>
<dbReference type="RefSeq" id="WP_275367223.1">
    <property type="nucleotide sequence ID" value="NZ_CP136601.1"/>
</dbReference>
<organism evidence="2 3">
    <name type="scientific">Citrobacter portucalensis</name>
    <dbReference type="NCBI Taxonomy" id="1639133"/>
    <lineage>
        <taxon>Bacteria</taxon>
        <taxon>Pseudomonadati</taxon>
        <taxon>Pseudomonadota</taxon>
        <taxon>Gammaproteobacteria</taxon>
        <taxon>Enterobacterales</taxon>
        <taxon>Enterobacteriaceae</taxon>
        <taxon>Citrobacter</taxon>
        <taxon>Citrobacter freundii complex</taxon>
    </lineage>
</organism>
<evidence type="ECO:0000313" key="3">
    <source>
        <dbReference type="Proteomes" id="UP001302613"/>
    </source>
</evidence>
<proteinExistence type="predicted"/>
<gene>
    <name evidence="2" type="ORF">RY846_22140</name>
</gene>
<feature type="compositionally biased region" description="Basic and acidic residues" evidence="1">
    <location>
        <begin position="92"/>
        <end position="103"/>
    </location>
</feature>
<evidence type="ECO:0000313" key="2">
    <source>
        <dbReference type="EMBL" id="WOH43256.1"/>
    </source>
</evidence>
<protein>
    <submittedName>
        <fullName evidence="2">Uncharacterized protein</fullName>
    </submittedName>
</protein>
<dbReference type="EMBL" id="CP136601">
    <property type="protein sequence ID" value="WOH43256.1"/>
    <property type="molecule type" value="Genomic_DNA"/>
</dbReference>
<dbReference type="Proteomes" id="UP001302613">
    <property type="component" value="Chromosome"/>
</dbReference>
<keyword evidence="3" id="KW-1185">Reference proteome</keyword>